<dbReference type="SUPFAM" id="SSF103481">
    <property type="entry name" value="Multidrug resistance efflux transporter EmrE"/>
    <property type="match status" value="1"/>
</dbReference>
<comment type="caution">
    <text evidence="8">The sequence shown here is derived from an EMBL/GenBank/DDBJ whole genome shotgun (WGS) entry which is preliminary data.</text>
</comment>
<feature type="transmembrane region" description="Helical" evidence="7">
    <location>
        <begin position="286"/>
        <end position="307"/>
    </location>
</feature>
<dbReference type="PANTHER" id="PTHR31376:SF1">
    <property type="entry name" value="PURINE PERMEASE 2"/>
    <property type="match status" value="1"/>
</dbReference>
<feature type="transmembrane region" description="Helical" evidence="7">
    <location>
        <begin position="313"/>
        <end position="332"/>
    </location>
</feature>
<evidence type="ECO:0000256" key="1">
    <source>
        <dbReference type="ARBA" id="ARBA00004141"/>
    </source>
</evidence>
<evidence type="ECO:0000256" key="4">
    <source>
        <dbReference type="ARBA" id="ARBA00022692"/>
    </source>
</evidence>
<feature type="transmembrane region" description="Helical" evidence="7">
    <location>
        <begin position="178"/>
        <end position="203"/>
    </location>
</feature>
<dbReference type="EMBL" id="CAXHTB010000001">
    <property type="protein sequence ID" value="CAL0299717.1"/>
    <property type="molecule type" value="Genomic_DNA"/>
</dbReference>
<dbReference type="PANTHER" id="PTHR31376">
    <property type="entry name" value="OS09G0467300 PROTEIN-RELATED"/>
    <property type="match status" value="1"/>
</dbReference>
<feature type="transmembrane region" description="Helical" evidence="7">
    <location>
        <begin position="147"/>
        <end position="166"/>
    </location>
</feature>
<feature type="transmembrane region" description="Helical" evidence="7">
    <location>
        <begin position="121"/>
        <end position="140"/>
    </location>
</feature>
<dbReference type="GO" id="GO:0016020">
    <property type="term" value="C:membrane"/>
    <property type="evidence" value="ECO:0007669"/>
    <property type="project" value="UniProtKB-SubCell"/>
</dbReference>
<feature type="transmembrane region" description="Helical" evidence="7">
    <location>
        <begin position="16"/>
        <end position="41"/>
    </location>
</feature>
<keyword evidence="6 7" id="KW-0472">Membrane</keyword>
<dbReference type="Pfam" id="PF16913">
    <property type="entry name" value="PUNUT"/>
    <property type="match status" value="1"/>
</dbReference>
<feature type="transmembrane region" description="Helical" evidence="7">
    <location>
        <begin position="257"/>
        <end position="281"/>
    </location>
</feature>
<dbReference type="GO" id="GO:0015211">
    <property type="term" value="F:purine nucleoside transmembrane transporter activity"/>
    <property type="evidence" value="ECO:0007669"/>
    <property type="project" value="UniProtKB-UniRule"/>
</dbReference>
<proteinExistence type="inferred from homology"/>
<keyword evidence="4 7" id="KW-0812">Transmembrane</keyword>
<accession>A0AAV1VS22</accession>
<evidence type="ECO:0000256" key="2">
    <source>
        <dbReference type="ARBA" id="ARBA00006213"/>
    </source>
</evidence>
<evidence type="ECO:0000256" key="6">
    <source>
        <dbReference type="ARBA" id="ARBA00023136"/>
    </source>
</evidence>
<evidence type="ECO:0000256" key="3">
    <source>
        <dbReference type="ARBA" id="ARBA00022448"/>
    </source>
</evidence>
<dbReference type="Proteomes" id="UP001497480">
    <property type="component" value="Unassembled WGS sequence"/>
</dbReference>
<evidence type="ECO:0000313" key="8">
    <source>
        <dbReference type="EMBL" id="CAL0299717.1"/>
    </source>
</evidence>
<organism evidence="8 9">
    <name type="scientific">Lupinus luteus</name>
    <name type="common">European yellow lupine</name>
    <dbReference type="NCBI Taxonomy" id="3873"/>
    <lineage>
        <taxon>Eukaryota</taxon>
        <taxon>Viridiplantae</taxon>
        <taxon>Streptophyta</taxon>
        <taxon>Embryophyta</taxon>
        <taxon>Tracheophyta</taxon>
        <taxon>Spermatophyta</taxon>
        <taxon>Magnoliopsida</taxon>
        <taxon>eudicotyledons</taxon>
        <taxon>Gunneridae</taxon>
        <taxon>Pentapetalae</taxon>
        <taxon>rosids</taxon>
        <taxon>fabids</taxon>
        <taxon>Fabales</taxon>
        <taxon>Fabaceae</taxon>
        <taxon>Papilionoideae</taxon>
        <taxon>50 kb inversion clade</taxon>
        <taxon>genistoids sensu lato</taxon>
        <taxon>core genistoids</taxon>
        <taxon>Genisteae</taxon>
        <taxon>Lupinus</taxon>
    </lineage>
</organism>
<dbReference type="InterPro" id="IPR037185">
    <property type="entry name" value="EmrE-like"/>
</dbReference>
<name>A0AAV1VS22_LUPLU</name>
<feature type="transmembrane region" description="Helical" evidence="7">
    <location>
        <begin position="47"/>
        <end position="71"/>
    </location>
</feature>
<keyword evidence="3 7" id="KW-0813">Transport</keyword>
<gene>
    <name evidence="8" type="ORF">LLUT_LOCUS777</name>
</gene>
<dbReference type="AlphaFoldDB" id="A0AAV1VS22"/>
<keyword evidence="9" id="KW-1185">Reference proteome</keyword>
<evidence type="ECO:0000256" key="7">
    <source>
        <dbReference type="RuleBase" id="RU368015"/>
    </source>
</evidence>
<reference evidence="8 9" key="1">
    <citation type="submission" date="2024-03" db="EMBL/GenBank/DDBJ databases">
        <authorList>
            <person name="Martinez-Hernandez J."/>
        </authorList>
    </citation>
    <scope>NUCLEOTIDE SEQUENCE [LARGE SCALE GENOMIC DNA]</scope>
</reference>
<keyword evidence="5 7" id="KW-1133">Transmembrane helix</keyword>
<feature type="transmembrane region" description="Helical" evidence="7">
    <location>
        <begin position="91"/>
        <end position="109"/>
    </location>
</feature>
<evidence type="ECO:0000256" key="5">
    <source>
        <dbReference type="ARBA" id="ARBA00022989"/>
    </source>
</evidence>
<evidence type="ECO:0000313" key="9">
    <source>
        <dbReference type="Proteomes" id="UP001497480"/>
    </source>
</evidence>
<protein>
    <recommendedName>
        <fullName evidence="7">Probable purine permease</fullName>
    </recommendedName>
</protein>
<comment type="subcellular location">
    <subcellularLocation>
        <location evidence="1 7">Membrane</location>
        <topology evidence="1 7">Multi-pass membrane protein</topology>
    </subcellularLocation>
</comment>
<dbReference type="InterPro" id="IPR030182">
    <property type="entry name" value="PUP_plant"/>
</dbReference>
<sequence length="471" mass="52097">MAQGSEARKEIMMKRVVLMINCILLATGATGGPLVIRLYFIHGGSCVWISSFLQAAGFPIILIPLFISYIIRRRSVVDNSKLKIITMKLPLFVVSAILGILTGLDNYLYSYGVARLPVSTSTLIIASQLAFTAIFGFFLVKQKFTPYSVNAIVLLTLAAGILALNTKADRQAGESSKTYMMGFVLTVVAAILYGFILPLVELVYKKTKQPITYSLVLEIQVVMCFFASLFCIVGIIINNDFKVISTEARHFGLGEATYYAVLVTSAMVWQINFLGVIGVIFCASSLLSGIVIALMVPVTEILAVVFYKETFKAEKGVSIVLSIWGFVSYFYGEFKHVKELERDQSIANELNQKDGTLDPRIIKGVGGDQPRQRNVQHLERKTKAKPIIEPPIVRQDDPPIDTQAMQVEVHDDMIINLQIDNIEGQPLHNLERIPSSPILVEGGVEDLSDEESVGTRVEESIEPKLNIVQQL</sequence>
<feature type="transmembrane region" description="Helical" evidence="7">
    <location>
        <begin position="215"/>
        <end position="237"/>
    </location>
</feature>
<dbReference type="GO" id="GO:0005345">
    <property type="term" value="F:purine nucleobase transmembrane transporter activity"/>
    <property type="evidence" value="ECO:0007669"/>
    <property type="project" value="UniProtKB-UniRule"/>
</dbReference>
<comment type="similarity">
    <text evidence="2 7">Belongs to the purine permeases (TC 2.A.7.14) family.</text>
</comment>